<feature type="domain" description="N-acetyltransferase" evidence="1">
    <location>
        <begin position="69"/>
        <end position="216"/>
    </location>
</feature>
<dbReference type="PROSITE" id="PS51186">
    <property type="entry name" value="GNAT"/>
    <property type="match status" value="1"/>
</dbReference>
<gene>
    <name evidence="2" type="ordered locus">RBRH_01958</name>
</gene>
<dbReference type="EMBL" id="FR687359">
    <property type="protein sequence ID" value="CBW73783.1"/>
    <property type="molecule type" value="Genomic_DNA"/>
</dbReference>
<dbReference type="InterPro" id="IPR016181">
    <property type="entry name" value="Acyl_CoA_acyltransferase"/>
</dbReference>
<dbReference type="HOGENOM" id="CLU_1183226_0_0_4"/>
<evidence type="ECO:0000259" key="1">
    <source>
        <dbReference type="PROSITE" id="PS51186"/>
    </source>
</evidence>
<sequence>MRCCSANQTAVLGFAHCRRFRWCRIWTENGARATSCAIWCAQETKENQIGKTMNALIEDSSRGPAILPVALRAATREEYGYFFHLYRNALSGYFRQTLGWEDDFRRAAFRVSYPIARCQAIVVDGVSRAAGVLSTQVCEDGGVEVALLLVDPACQRRGIGATLLHRVCDAAHREGRAVKLQTFKLNERAARFYLRQGFQIVTEDEYYLHFRRVPCGADPTVAAPLSACVDAPSR</sequence>
<dbReference type="SUPFAM" id="SSF55729">
    <property type="entry name" value="Acyl-CoA N-acyltransferases (Nat)"/>
    <property type="match status" value="1"/>
</dbReference>
<evidence type="ECO:0000313" key="3">
    <source>
        <dbReference type="Proteomes" id="UP000007437"/>
    </source>
</evidence>
<dbReference type="CDD" id="cd04301">
    <property type="entry name" value="NAT_SF"/>
    <property type="match status" value="1"/>
</dbReference>
<reference evidence="2 3" key="1">
    <citation type="journal article" date="2011" name="J. Bacteriol.">
        <title>Complete genome sequence of Burkholderia rhizoxinica, an endosymbiont of Rhizopus microsporus.</title>
        <authorList>
            <person name="Lackner G."/>
            <person name="Moebius N."/>
            <person name="Partida-Martinez L."/>
            <person name="Hertweck C."/>
        </authorList>
    </citation>
    <scope>NUCLEOTIDE SEQUENCE [LARGE SCALE GENOMIC DNA]</scope>
    <source>
        <strain evidence="3">DSM 19002 / CIP 109453 / HKI 454</strain>
    </source>
</reference>
<dbReference type="Proteomes" id="UP000007437">
    <property type="component" value="Chromosome"/>
</dbReference>
<dbReference type="STRING" id="882378.RBRH_01958"/>
<dbReference type="Pfam" id="PF00583">
    <property type="entry name" value="Acetyltransf_1"/>
    <property type="match status" value="1"/>
</dbReference>
<dbReference type="AlphaFoldDB" id="E5ALB0"/>
<dbReference type="InterPro" id="IPR000182">
    <property type="entry name" value="GNAT_dom"/>
</dbReference>
<organism evidence="2 3">
    <name type="scientific">Mycetohabitans rhizoxinica (strain DSM 19002 / CIP 109453 / HKI 454)</name>
    <name type="common">Paraburkholderia rhizoxinica</name>
    <dbReference type="NCBI Taxonomy" id="882378"/>
    <lineage>
        <taxon>Bacteria</taxon>
        <taxon>Pseudomonadati</taxon>
        <taxon>Pseudomonadota</taxon>
        <taxon>Betaproteobacteria</taxon>
        <taxon>Burkholderiales</taxon>
        <taxon>Burkholderiaceae</taxon>
        <taxon>Mycetohabitans</taxon>
    </lineage>
</organism>
<name>E5ALB0_MYCRK</name>
<dbReference type="GO" id="GO:0016747">
    <property type="term" value="F:acyltransferase activity, transferring groups other than amino-acyl groups"/>
    <property type="evidence" value="ECO:0007669"/>
    <property type="project" value="InterPro"/>
</dbReference>
<evidence type="ECO:0000313" key="2">
    <source>
        <dbReference type="EMBL" id="CBW73783.1"/>
    </source>
</evidence>
<dbReference type="eggNOG" id="COG0456">
    <property type="taxonomic scope" value="Bacteria"/>
</dbReference>
<proteinExistence type="predicted"/>
<accession>E5ALB0</accession>
<protein>
    <recommendedName>
        <fullName evidence="1">N-acetyltransferase domain-containing protein</fullName>
    </recommendedName>
</protein>
<dbReference type="KEGG" id="brh:RBRH_01958"/>
<dbReference type="Gene3D" id="3.40.630.30">
    <property type="match status" value="1"/>
</dbReference>